<sequence length="354" mass="40703">MADRIHDLAPGVRRDGFLTAPYRWYAVRTVRPGDDPGPADPHSLRWPPGDRPLRYWDGPHPAAEWHAALSDDPVLWHELQEVPAPQPEEEPWETVLPALGHEARRWESAARRFREDEEWERYLLQSARRRLRARVPFLGRLLVRLAARRYRQGVLESREHYLPVRREIERRLRQAAAARAAWQRERSREVERIRLSRAAAQRAAWQYAVLPRPRQRAVLVFRTDTPGEAPLPAGAGAGGHPLTARQVVNDLLALFEERRRWRAVPEVLIDPAAVAQVLRDCRADGGPDASPAWPAEWDEDQRFAHWWRTSVSVQWRVEPRGRGYGPRLVPPHRLLRRARQGGAGSARGTTGART</sequence>
<name>A0A1I1HTU1_9ACTN</name>
<evidence type="ECO:0000313" key="3">
    <source>
        <dbReference type="Proteomes" id="UP000199207"/>
    </source>
</evidence>
<keyword evidence="3" id="KW-1185">Reference proteome</keyword>
<gene>
    <name evidence="2" type="ORF">SAMN05421773_102526</name>
</gene>
<protein>
    <submittedName>
        <fullName evidence="2">Uncharacterized protein</fullName>
    </submittedName>
</protein>
<organism evidence="2 3">
    <name type="scientific">Streptomyces aidingensis</name>
    <dbReference type="NCBI Taxonomy" id="910347"/>
    <lineage>
        <taxon>Bacteria</taxon>
        <taxon>Bacillati</taxon>
        <taxon>Actinomycetota</taxon>
        <taxon>Actinomycetes</taxon>
        <taxon>Kitasatosporales</taxon>
        <taxon>Streptomycetaceae</taxon>
        <taxon>Streptomyces</taxon>
    </lineage>
</organism>
<evidence type="ECO:0000256" key="1">
    <source>
        <dbReference type="SAM" id="MobiDB-lite"/>
    </source>
</evidence>
<dbReference type="Proteomes" id="UP000199207">
    <property type="component" value="Unassembled WGS sequence"/>
</dbReference>
<reference evidence="2 3" key="1">
    <citation type="submission" date="2016-10" db="EMBL/GenBank/DDBJ databases">
        <authorList>
            <person name="de Groot N.N."/>
        </authorList>
    </citation>
    <scope>NUCLEOTIDE SEQUENCE [LARGE SCALE GENOMIC DNA]</scope>
    <source>
        <strain evidence="2 3">CGMCC 4.5739</strain>
    </source>
</reference>
<proteinExistence type="predicted"/>
<dbReference type="EMBL" id="FOLM01000002">
    <property type="protein sequence ID" value="SFC27559.1"/>
    <property type="molecule type" value="Genomic_DNA"/>
</dbReference>
<evidence type="ECO:0000313" key="2">
    <source>
        <dbReference type="EMBL" id="SFC27559.1"/>
    </source>
</evidence>
<dbReference type="RefSeq" id="WP_093837787.1">
    <property type="nucleotide sequence ID" value="NZ_FOLM01000002.1"/>
</dbReference>
<dbReference type="STRING" id="910347.SAMN05421773_102526"/>
<feature type="region of interest" description="Disordered" evidence="1">
    <location>
        <begin position="335"/>
        <end position="354"/>
    </location>
</feature>
<accession>A0A1I1HTU1</accession>
<dbReference type="AlphaFoldDB" id="A0A1I1HTU1"/>